<dbReference type="PaxDb" id="4097-A0A1S3ZP77"/>
<name>A0A1S3ZP77_TOBAC</name>
<dbReference type="STRING" id="4097.A0A1S3ZP77"/>
<evidence type="ECO:0000313" key="1">
    <source>
        <dbReference type="RefSeq" id="XP_016466063.1"/>
    </source>
</evidence>
<reference evidence="1" key="1">
    <citation type="submission" date="2025-08" db="UniProtKB">
        <authorList>
            <consortium name="RefSeq"/>
        </authorList>
    </citation>
    <scope>IDENTIFICATION</scope>
</reference>
<sequence>MVARFIDSALFRQFLQKREINHAARLPEFLSIPMGDKLKEKLRSMNVTGERIRFEGLAPPALTTETTNFPGETMGRITMNDARKILRISQLEKVRLRLRDMPMNSISYSKFVEICSEVCSNREQGLEFTKMLDDSGSVIIFGDVVLLHPHQKISAQTWKNAEALQNFRKLAHKIEISTDRRAVSVKKQIEDADSDFNFAVLFRF</sequence>
<protein>
    <submittedName>
        <fullName evidence="1">Calcium uniporter protein 4, mitochondrial-like</fullName>
    </submittedName>
</protein>
<dbReference type="GO" id="GO:0005262">
    <property type="term" value="F:calcium channel activity"/>
    <property type="evidence" value="ECO:0000318"/>
    <property type="project" value="GO_Central"/>
</dbReference>
<dbReference type="AlphaFoldDB" id="A0A1S3ZP77"/>
<dbReference type="InterPro" id="IPR039055">
    <property type="entry name" value="MCU_fam"/>
</dbReference>
<gene>
    <name evidence="1" type="primary">LOC107788848</name>
</gene>
<dbReference type="RefSeq" id="XP_016466063.1">
    <property type="nucleotide sequence ID" value="XM_016610577.1"/>
</dbReference>
<organism evidence="1">
    <name type="scientific">Nicotiana tabacum</name>
    <name type="common">Common tobacco</name>
    <dbReference type="NCBI Taxonomy" id="4097"/>
    <lineage>
        <taxon>Eukaryota</taxon>
        <taxon>Viridiplantae</taxon>
        <taxon>Streptophyta</taxon>
        <taxon>Embryophyta</taxon>
        <taxon>Tracheophyta</taxon>
        <taxon>Spermatophyta</taxon>
        <taxon>Magnoliopsida</taxon>
        <taxon>eudicotyledons</taxon>
        <taxon>Gunneridae</taxon>
        <taxon>Pentapetalae</taxon>
        <taxon>asterids</taxon>
        <taxon>lamiids</taxon>
        <taxon>Solanales</taxon>
        <taxon>Solanaceae</taxon>
        <taxon>Nicotianoideae</taxon>
        <taxon>Nicotianeae</taxon>
        <taxon>Nicotiana</taxon>
    </lineage>
</organism>
<dbReference type="PANTHER" id="PTHR13462">
    <property type="entry name" value="CALCIUM UNIPORTER PROTEIN, MITOCHONDRIAL"/>
    <property type="match status" value="1"/>
</dbReference>
<accession>A0A1S3ZP77</accession>
<proteinExistence type="predicted"/>
<dbReference type="GO" id="GO:0015292">
    <property type="term" value="F:uniporter activity"/>
    <property type="evidence" value="ECO:0000318"/>
    <property type="project" value="GO_Central"/>
</dbReference>
<dbReference type="GO" id="GO:0036444">
    <property type="term" value="P:calcium import into the mitochondrion"/>
    <property type="evidence" value="ECO:0000318"/>
    <property type="project" value="GO_Central"/>
</dbReference>
<dbReference type="GO" id="GO:0051560">
    <property type="term" value="P:mitochondrial calcium ion homeostasis"/>
    <property type="evidence" value="ECO:0000318"/>
    <property type="project" value="GO_Central"/>
</dbReference>
<dbReference type="OrthoDB" id="278338at2759"/>
<dbReference type="KEGG" id="nta:107788848"/>
<dbReference type="PANTHER" id="PTHR13462:SF17">
    <property type="entry name" value="CALCIUM UNIPORTER PROTEIN 4, MITOCHONDRIAL"/>
    <property type="match status" value="1"/>
</dbReference>
<dbReference type="GO" id="GO:1990246">
    <property type="term" value="C:uniplex complex"/>
    <property type="evidence" value="ECO:0000318"/>
    <property type="project" value="GO_Central"/>
</dbReference>